<dbReference type="InterPro" id="IPR038765">
    <property type="entry name" value="Papain-like_cys_pep_sf"/>
</dbReference>
<dbReference type="GO" id="GO:0080090">
    <property type="term" value="P:regulation of primary metabolic process"/>
    <property type="evidence" value="ECO:0007669"/>
    <property type="project" value="UniProtKB-ARBA"/>
</dbReference>
<protein>
    <recommendedName>
        <fullName evidence="6">Ubiquitin-like protease family profile domain-containing protein</fullName>
    </recommendedName>
</protein>
<dbReference type="PANTHER" id="PTHR12606:SF141">
    <property type="entry name" value="GH15225P-RELATED"/>
    <property type="match status" value="1"/>
</dbReference>
<dbReference type="Pfam" id="PF02902">
    <property type="entry name" value="Peptidase_C48"/>
    <property type="match status" value="1"/>
</dbReference>
<sequence length="669" mass="76192">MCPIMATIFNKIINSLYAFLPWGQNTNKRLRDDSSDENDENLNLGITPPKRQKLQRSPFRQKVLNEMNPPSVTTVQPTFKAPSVSKLQITEDFYQPHRKIVPRSSVPHNWGVIYLGDKGKPPKHVSSPIKLRRRLPASTPIASIDLTEQDDHVSSEDLETISHIGPTKSGPSCSVRRRPVVVDLTGAGSDKMTSPVKNCGSTSYGRPSELESNGKKTSNVKGKKKPIVSIDLTTPTVVKPAMRMKRVSTESSSSKSVAVIDLEERNSYGRVLGSMLEGKIPTSPQLKSPPIKPGTFVDLTSDDDEVTEVKINPSTASKNDSRNSVRYVATPPVIEINEDTSVLSVSPKNGTRMGVTRVNSFEVKLKDHPCTHQDWVVNLMKDYEETQKSFIETRDRYYKEATAWSDENRRAFEEILEKKLERHLKITEALITETPEEKYSPIIKPLPTLSKAAELKIKAALVRSPEHEVLTEKFNLKITRRDIQTLNGLNWLNDEVINFYMQLLEDRAQKTERYPPIHTFSTFFYAGLQSRGHAGMKRWTKKVNIFEKQLIIIPIHLHMHWCLIVVDLMKKEINYYDSMGHDNNDCLRHISNYLIAEHEVKQGSSLDLIDWKVQNIKNIPQQMNGSDCGIFACTYAEYCSRRAPFDFDQSKMQYFRRKMIYEIISGQLL</sequence>
<gene>
    <name evidence="7" type="ORF">NEZAVI_LOCUS1915</name>
</gene>
<dbReference type="FunFam" id="3.40.395.10:FF:000001">
    <property type="entry name" value="Sentrin-specific protease 1"/>
    <property type="match status" value="1"/>
</dbReference>
<accession>A0A9P0E6G7</accession>
<name>A0A9P0E6G7_NEZVI</name>
<evidence type="ECO:0000256" key="4">
    <source>
        <dbReference type="ARBA" id="ARBA00022807"/>
    </source>
</evidence>
<proteinExistence type="inferred from homology"/>
<dbReference type="EMBL" id="OV725077">
    <property type="protein sequence ID" value="CAH1390773.1"/>
    <property type="molecule type" value="Genomic_DNA"/>
</dbReference>
<dbReference type="GO" id="GO:0060255">
    <property type="term" value="P:regulation of macromolecule metabolic process"/>
    <property type="evidence" value="ECO:0007669"/>
    <property type="project" value="UniProtKB-ARBA"/>
</dbReference>
<organism evidence="7 8">
    <name type="scientific">Nezara viridula</name>
    <name type="common">Southern green stink bug</name>
    <name type="synonym">Cimex viridulus</name>
    <dbReference type="NCBI Taxonomy" id="85310"/>
    <lineage>
        <taxon>Eukaryota</taxon>
        <taxon>Metazoa</taxon>
        <taxon>Ecdysozoa</taxon>
        <taxon>Arthropoda</taxon>
        <taxon>Hexapoda</taxon>
        <taxon>Insecta</taxon>
        <taxon>Pterygota</taxon>
        <taxon>Neoptera</taxon>
        <taxon>Paraneoptera</taxon>
        <taxon>Hemiptera</taxon>
        <taxon>Heteroptera</taxon>
        <taxon>Panheteroptera</taxon>
        <taxon>Pentatomomorpha</taxon>
        <taxon>Pentatomoidea</taxon>
        <taxon>Pentatomidae</taxon>
        <taxon>Pentatominae</taxon>
        <taxon>Nezara</taxon>
    </lineage>
</organism>
<dbReference type="PANTHER" id="PTHR12606">
    <property type="entry name" value="SENTRIN/SUMO-SPECIFIC PROTEASE"/>
    <property type="match status" value="1"/>
</dbReference>
<reference evidence="7" key="1">
    <citation type="submission" date="2022-01" db="EMBL/GenBank/DDBJ databases">
        <authorList>
            <person name="King R."/>
        </authorList>
    </citation>
    <scope>NUCLEOTIDE SEQUENCE</scope>
</reference>
<evidence type="ECO:0000259" key="6">
    <source>
        <dbReference type="PROSITE" id="PS50600"/>
    </source>
</evidence>
<feature type="region of interest" description="Disordered" evidence="5">
    <location>
        <begin position="186"/>
        <end position="222"/>
    </location>
</feature>
<feature type="region of interest" description="Disordered" evidence="5">
    <location>
        <begin position="30"/>
        <end position="55"/>
    </location>
</feature>
<keyword evidence="3" id="KW-0378">Hydrolase</keyword>
<dbReference type="GO" id="GO:0016926">
    <property type="term" value="P:protein desumoylation"/>
    <property type="evidence" value="ECO:0007669"/>
    <property type="project" value="TreeGrafter"/>
</dbReference>
<feature type="domain" description="Ubiquitin-like protease family profile" evidence="6">
    <location>
        <begin position="476"/>
        <end position="639"/>
    </location>
</feature>
<evidence type="ECO:0000256" key="1">
    <source>
        <dbReference type="ARBA" id="ARBA00005234"/>
    </source>
</evidence>
<evidence type="ECO:0000256" key="3">
    <source>
        <dbReference type="ARBA" id="ARBA00022801"/>
    </source>
</evidence>
<dbReference type="PROSITE" id="PS50600">
    <property type="entry name" value="ULP_PROTEASE"/>
    <property type="match status" value="1"/>
</dbReference>
<dbReference type="Proteomes" id="UP001152798">
    <property type="component" value="Chromosome 1"/>
</dbReference>
<dbReference type="GO" id="GO:0006508">
    <property type="term" value="P:proteolysis"/>
    <property type="evidence" value="ECO:0007669"/>
    <property type="project" value="UniProtKB-KW"/>
</dbReference>
<feature type="compositionally biased region" description="Polar residues" evidence="5">
    <location>
        <begin position="191"/>
        <end position="205"/>
    </location>
</feature>
<dbReference type="InterPro" id="IPR003653">
    <property type="entry name" value="Peptidase_C48_C"/>
</dbReference>
<keyword evidence="8" id="KW-1185">Reference proteome</keyword>
<evidence type="ECO:0000256" key="2">
    <source>
        <dbReference type="ARBA" id="ARBA00022670"/>
    </source>
</evidence>
<dbReference type="SUPFAM" id="SSF54001">
    <property type="entry name" value="Cysteine proteinases"/>
    <property type="match status" value="1"/>
</dbReference>
<evidence type="ECO:0000313" key="8">
    <source>
        <dbReference type="Proteomes" id="UP001152798"/>
    </source>
</evidence>
<dbReference type="GO" id="GO:0016929">
    <property type="term" value="F:deSUMOylase activity"/>
    <property type="evidence" value="ECO:0007669"/>
    <property type="project" value="TreeGrafter"/>
</dbReference>
<dbReference type="AlphaFoldDB" id="A0A9P0E6G7"/>
<dbReference type="GO" id="GO:0005634">
    <property type="term" value="C:nucleus"/>
    <property type="evidence" value="ECO:0007669"/>
    <property type="project" value="TreeGrafter"/>
</dbReference>
<keyword evidence="4" id="KW-0788">Thiol protease</keyword>
<keyword evidence="2" id="KW-0645">Protease</keyword>
<comment type="similarity">
    <text evidence="1">Belongs to the peptidase C48 family.</text>
</comment>
<dbReference type="Gene3D" id="3.40.395.10">
    <property type="entry name" value="Adenoviral Proteinase, Chain A"/>
    <property type="match status" value="1"/>
</dbReference>
<dbReference type="OrthoDB" id="8188607at2759"/>
<evidence type="ECO:0000313" key="7">
    <source>
        <dbReference type="EMBL" id="CAH1390773.1"/>
    </source>
</evidence>
<evidence type="ECO:0000256" key="5">
    <source>
        <dbReference type="SAM" id="MobiDB-lite"/>
    </source>
</evidence>